<sequence length="79" mass="9506">MNRSFRRLPEEKNVREKDLTFSIESTHSDILYGSVRFKRKKKLSSRSHDMLHKTMKLSHYLQNNPKNISLYMTELLFFG</sequence>
<evidence type="ECO:0000313" key="1">
    <source>
        <dbReference type="EMBL" id="ETZ07538.1"/>
    </source>
</evidence>
<dbReference type="EMBL" id="AWTR02000034">
    <property type="protein sequence ID" value="ETZ07538.1"/>
    <property type="molecule type" value="Genomic_DNA"/>
</dbReference>
<comment type="caution">
    <text evidence="1">The sequence shown here is derived from an EMBL/GenBank/DDBJ whole genome shotgun (WGS) entry which is preliminary data.</text>
</comment>
<evidence type="ECO:0000313" key="2">
    <source>
        <dbReference type="Proteomes" id="UP000019112"/>
    </source>
</evidence>
<reference evidence="1 2" key="1">
    <citation type="journal article" date="2014" name="FEMS Microbiol. Lett.">
        <title>Draft genome sequences of three Holospora species (Holospora obtusa, Holospora undulata, and Holospora elegans), endonuclear symbiotic bacteria of the ciliate Paramecium caudatum.</title>
        <authorList>
            <person name="Dohra H."/>
            <person name="Tanaka K."/>
            <person name="Suzuki T."/>
            <person name="Fujishima M."/>
            <person name="Suzuki H."/>
        </authorList>
    </citation>
    <scope>NUCLEOTIDE SEQUENCE [LARGE SCALE GENOMIC DNA]</scope>
    <source>
        <strain evidence="1 2">F1</strain>
    </source>
</reference>
<name>W6TEC6_HOLOB</name>
<gene>
    <name evidence="1" type="ORF">P618_200255</name>
</gene>
<proteinExistence type="predicted"/>
<keyword evidence="2" id="KW-1185">Reference proteome</keyword>
<dbReference type="AlphaFoldDB" id="W6TEC6"/>
<accession>W6TEC6</accession>
<dbReference type="Proteomes" id="UP000019112">
    <property type="component" value="Unassembled WGS sequence"/>
</dbReference>
<protein>
    <submittedName>
        <fullName evidence="1">Uncharacterized protein</fullName>
    </submittedName>
</protein>
<organism evidence="1 2">
    <name type="scientific">Holospora obtusa F1</name>
    <dbReference type="NCBI Taxonomy" id="1399147"/>
    <lineage>
        <taxon>Bacteria</taxon>
        <taxon>Pseudomonadati</taxon>
        <taxon>Pseudomonadota</taxon>
        <taxon>Alphaproteobacteria</taxon>
        <taxon>Holosporales</taxon>
        <taxon>Holosporaceae</taxon>
        <taxon>Holospora</taxon>
    </lineage>
</organism>